<dbReference type="Proteomes" id="UP001345219">
    <property type="component" value="Chromosome 16"/>
</dbReference>
<accession>A0AAN7PSC8</accession>
<dbReference type="EMBL" id="JAXIOK010000016">
    <property type="protein sequence ID" value="KAK4753452.1"/>
    <property type="molecule type" value="Genomic_DNA"/>
</dbReference>
<name>A0AAN7PSC8_9MYRT</name>
<dbReference type="AlphaFoldDB" id="A0AAN7PSC8"/>
<evidence type="ECO:0000313" key="2">
    <source>
        <dbReference type="Proteomes" id="UP001345219"/>
    </source>
</evidence>
<keyword evidence="2" id="KW-1185">Reference proteome</keyword>
<evidence type="ECO:0000313" key="1">
    <source>
        <dbReference type="EMBL" id="KAK4753452.1"/>
    </source>
</evidence>
<gene>
    <name evidence="1" type="ORF">SAY87_022250</name>
</gene>
<sequence length="153" mass="17270">MPLIIQLIASSIYRLQNLLLFIFANSLSIFSSPYLRFSVDTSACKFVESLCNGKAYTADSSCQTMLKSRTGQGCTFILFAARFSEELRRQSILAFAGVSDWFCMQELNILIWFTHQMVMHRIKPLLSSQGRKWCSKKSLLNGDGVSFVSAVPF</sequence>
<protein>
    <submittedName>
        <fullName evidence="1">Uncharacterized protein</fullName>
    </submittedName>
</protein>
<organism evidence="1 2">
    <name type="scientific">Trapa incisa</name>
    <dbReference type="NCBI Taxonomy" id="236973"/>
    <lineage>
        <taxon>Eukaryota</taxon>
        <taxon>Viridiplantae</taxon>
        <taxon>Streptophyta</taxon>
        <taxon>Embryophyta</taxon>
        <taxon>Tracheophyta</taxon>
        <taxon>Spermatophyta</taxon>
        <taxon>Magnoliopsida</taxon>
        <taxon>eudicotyledons</taxon>
        <taxon>Gunneridae</taxon>
        <taxon>Pentapetalae</taxon>
        <taxon>rosids</taxon>
        <taxon>malvids</taxon>
        <taxon>Myrtales</taxon>
        <taxon>Lythraceae</taxon>
        <taxon>Trapa</taxon>
    </lineage>
</organism>
<proteinExistence type="predicted"/>
<reference evidence="1 2" key="1">
    <citation type="journal article" date="2023" name="Hortic Res">
        <title>Pangenome of water caltrop reveals structural variations and asymmetric subgenome divergence after allopolyploidization.</title>
        <authorList>
            <person name="Zhang X."/>
            <person name="Chen Y."/>
            <person name="Wang L."/>
            <person name="Yuan Y."/>
            <person name="Fang M."/>
            <person name="Shi L."/>
            <person name="Lu R."/>
            <person name="Comes H.P."/>
            <person name="Ma Y."/>
            <person name="Chen Y."/>
            <person name="Huang G."/>
            <person name="Zhou Y."/>
            <person name="Zheng Z."/>
            <person name="Qiu Y."/>
        </authorList>
    </citation>
    <scope>NUCLEOTIDE SEQUENCE [LARGE SCALE GENOMIC DNA]</scope>
    <source>
        <tissue evidence="1">Roots</tissue>
    </source>
</reference>
<comment type="caution">
    <text evidence="1">The sequence shown here is derived from an EMBL/GenBank/DDBJ whole genome shotgun (WGS) entry which is preliminary data.</text>
</comment>